<keyword evidence="6" id="KW-1185">Reference proteome</keyword>
<dbReference type="InterPro" id="IPR001134">
    <property type="entry name" value="Netrin_domain"/>
</dbReference>
<dbReference type="InterPro" id="IPR018933">
    <property type="entry name" value="Netrin_module_non-TIMP"/>
</dbReference>
<dbReference type="Gene3D" id="2.40.50.120">
    <property type="match status" value="1"/>
</dbReference>
<dbReference type="OrthoDB" id="6359008at2759"/>
<comment type="caution">
    <text evidence="5">The sequence shown here is derived from an EMBL/GenBank/DDBJ whole genome shotgun (WGS) entry which is preliminary data.</text>
</comment>
<evidence type="ECO:0000259" key="4">
    <source>
        <dbReference type="PROSITE" id="PS50189"/>
    </source>
</evidence>
<sequence>MSPGIFKVYEFHAPEQECTVFYNPFLDDNLVKVCSGDACKCIEGECPKIRSKLDTSTTANQRKDAACKADITYAYKVEAVKSEEEGEFVKYTVTIVDIFNRGSATVKVNKQVRLIKKKTCSEFSLQSGQQYLIMGKDGLQIRGEREFQYEYPLDSSTWVELWPESSSCSSPSCGRFLSILEDFSESILLDGCQS</sequence>
<protein>
    <recommendedName>
        <fullName evidence="4">NTR domain-containing protein</fullName>
    </recommendedName>
</protein>
<dbReference type="EMBL" id="WNTK01008396">
    <property type="protein sequence ID" value="KAG9463016.1"/>
    <property type="molecule type" value="Genomic_DNA"/>
</dbReference>
<evidence type="ECO:0000313" key="5">
    <source>
        <dbReference type="EMBL" id="KAG9463016.1"/>
    </source>
</evidence>
<accession>A0A8J6EC58</accession>
<dbReference type="PROSITE" id="PS50189">
    <property type="entry name" value="NTR"/>
    <property type="match status" value="1"/>
</dbReference>
<keyword evidence="2" id="KW-0964">Secreted</keyword>
<dbReference type="GO" id="GO:0005576">
    <property type="term" value="C:extracellular region"/>
    <property type="evidence" value="ECO:0007669"/>
    <property type="project" value="UniProtKB-SubCell"/>
</dbReference>
<keyword evidence="3" id="KW-1015">Disulfide bond</keyword>
<dbReference type="Pfam" id="PF01759">
    <property type="entry name" value="NTR"/>
    <property type="match status" value="1"/>
</dbReference>
<dbReference type="SUPFAM" id="SSF49410">
    <property type="entry name" value="Alpha-macroglobulin receptor domain"/>
    <property type="match status" value="1"/>
</dbReference>
<feature type="domain" description="NTR" evidence="4">
    <location>
        <begin position="46"/>
        <end position="192"/>
    </location>
</feature>
<comment type="subcellular location">
    <subcellularLocation>
        <location evidence="1">Secreted</location>
    </subcellularLocation>
</comment>
<evidence type="ECO:0000256" key="3">
    <source>
        <dbReference type="ARBA" id="ARBA00023157"/>
    </source>
</evidence>
<dbReference type="AlphaFoldDB" id="A0A8J6EC58"/>
<dbReference type="InterPro" id="IPR008993">
    <property type="entry name" value="TIMP-like_OB-fold"/>
</dbReference>
<organism evidence="5 6">
    <name type="scientific">Eleutherodactylus coqui</name>
    <name type="common">Puerto Rican coqui</name>
    <dbReference type="NCBI Taxonomy" id="57060"/>
    <lineage>
        <taxon>Eukaryota</taxon>
        <taxon>Metazoa</taxon>
        <taxon>Chordata</taxon>
        <taxon>Craniata</taxon>
        <taxon>Vertebrata</taxon>
        <taxon>Euteleostomi</taxon>
        <taxon>Amphibia</taxon>
        <taxon>Batrachia</taxon>
        <taxon>Anura</taxon>
        <taxon>Neobatrachia</taxon>
        <taxon>Hyloidea</taxon>
        <taxon>Eleutherodactylidae</taxon>
        <taxon>Eleutherodactylinae</taxon>
        <taxon>Eleutherodactylus</taxon>
        <taxon>Eleutherodactylus</taxon>
    </lineage>
</organism>
<dbReference type="Gene3D" id="2.60.40.690">
    <property type="entry name" value="Alpha-macroglobulin, receptor-binding domain"/>
    <property type="match status" value="1"/>
</dbReference>
<evidence type="ECO:0000256" key="1">
    <source>
        <dbReference type="ARBA" id="ARBA00004613"/>
    </source>
</evidence>
<proteinExistence type="predicted"/>
<gene>
    <name evidence="5" type="ORF">GDO78_022592</name>
</gene>
<dbReference type="SMART" id="SM00643">
    <property type="entry name" value="C345C"/>
    <property type="match status" value="1"/>
</dbReference>
<name>A0A8J6EC58_ELECQ</name>
<dbReference type="SUPFAM" id="SSF50242">
    <property type="entry name" value="TIMP-like"/>
    <property type="match status" value="1"/>
</dbReference>
<dbReference type="InterPro" id="IPR036595">
    <property type="entry name" value="A-macroglobulin_rcpt-bd_sf"/>
</dbReference>
<reference evidence="5" key="1">
    <citation type="thesis" date="2020" institute="ProQuest LLC" country="789 East Eisenhower Parkway, Ann Arbor, MI, USA">
        <title>Comparative Genomics and Chromosome Evolution.</title>
        <authorList>
            <person name="Mudd A.B."/>
        </authorList>
    </citation>
    <scope>NUCLEOTIDE SEQUENCE</scope>
    <source>
        <strain evidence="5">HN-11 Male</strain>
        <tissue evidence="5">Kidney and liver</tissue>
    </source>
</reference>
<evidence type="ECO:0000313" key="6">
    <source>
        <dbReference type="Proteomes" id="UP000770717"/>
    </source>
</evidence>
<evidence type="ECO:0000256" key="2">
    <source>
        <dbReference type="ARBA" id="ARBA00022525"/>
    </source>
</evidence>
<dbReference type="Proteomes" id="UP000770717">
    <property type="component" value="Unassembled WGS sequence"/>
</dbReference>